<dbReference type="Pfam" id="PF00564">
    <property type="entry name" value="PB1"/>
    <property type="match status" value="1"/>
</dbReference>
<dbReference type="PROSITE" id="PS51745">
    <property type="entry name" value="PB1"/>
    <property type="match status" value="1"/>
</dbReference>
<dbReference type="SMART" id="SM00326">
    <property type="entry name" value="SH3"/>
    <property type="match status" value="2"/>
</dbReference>
<evidence type="ECO:0000259" key="7">
    <source>
        <dbReference type="PROSITE" id="PS51745"/>
    </source>
</evidence>
<evidence type="ECO:0000313" key="8">
    <source>
        <dbReference type="EMBL" id="OAL39475.1"/>
    </source>
</evidence>
<dbReference type="Gene3D" id="3.30.1520.10">
    <property type="entry name" value="Phox-like domain"/>
    <property type="match status" value="1"/>
</dbReference>
<dbReference type="Proteomes" id="UP000185904">
    <property type="component" value="Unassembled WGS sequence"/>
</dbReference>
<feature type="domain" description="PX" evidence="6">
    <location>
        <begin position="421"/>
        <end position="541"/>
    </location>
</feature>
<dbReference type="InterPro" id="IPR035548">
    <property type="entry name" value="Bem1/Scd2_SH3_1"/>
</dbReference>
<evidence type="ECO:0000313" key="9">
    <source>
        <dbReference type="Proteomes" id="UP000185904"/>
    </source>
</evidence>
<feature type="compositionally biased region" description="Polar residues" evidence="4">
    <location>
        <begin position="557"/>
        <end position="574"/>
    </location>
</feature>
<dbReference type="Pfam" id="PF00018">
    <property type="entry name" value="SH3_1"/>
    <property type="match status" value="2"/>
</dbReference>
<keyword evidence="9" id="KW-1185">Reference proteome</keyword>
<dbReference type="InterPro" id="IPR036028">
    <property type="entry name" value="SH3-like_dom_sf"/>
</dbReference>
<proteinExistence type="predicted"/>
<name>A0A178DEH0_9EURO</name>
<keyword evidence="1 3" id="KW-0728">SH3 domain</keyword>
<dbReference type="InterPro" id="IPR000270">
    <property type="entry name" value="PB1_dom"/>
</dbReference>
<feature type="domain" description="SH3" evidence="5">
    <location>
        <begin position="278"/>
        <end position="340"/>
    </location>
</feature>
<protein>
    <recommendedName>
        <fullName evidence="10">Bud emergence protein 1</fullName>
    </recommendedName>
</protein>
<dbReference type="GO" id="GO:1902494">
    <property type="term" value="C:catalytic complex"/>
    <property type="evidence" value="ECO:0007669"/>
    <property type="project" value="UniProtKB-ARBA"/>
</dbReference>
<dbReference type="CDD" id="cd11879">
    <property type="entry name" value="SH3_Bem1p_2"/>
    <property type="match status" value="1"/>
</dbReference>
<dbReference type="GO" id="GO:0005938">
    <property type="term" value="C:cell cortex"/>
    <property type="evidence" value="ECO:0007669"/>
    <property type="project" value="UniProtKB-ARBA"/>
</dbReference>
<evidence type="ECO:0000259" key="5">
    <source>
        <dbReference type="PROSITE" id="PS50002"/>
    </source>
</evidence>
<feature type="domain" description="PB1" evidence="7">
    <location>
        <begin position="638"/>
        <end position="715"/>
    </location>
</feature>
<dbReference type="PRINTS" id="PR00452">
    <property type="entry name" value="SH3DOMAIN"/>
</dbReference>
<dbReference type="FunFam" id="2.30.30.40:FF:000184">
    <property type="entry name" value="Protein kinase activator Bem1"/>
    <property type="match status" value="1"/>
</dbReference>
<dbReference type="GO" id="GO:0000747">
    <property type="term" value="P:conjugation with cellular fusion"/>
    <property type="evidence" value="ECO:0007669"/>
    <property type="project" value="TreeGrafter"/>
</dbReference>
<dbReference type="SUPFAM" id="SSF50044">
    <property type="entry name" value="SH3-domain"/>
    <property type="match status" value="2"/>
</dbReference>
<feature type="compositionally biased region" description="Polar residues" evidence="4">
    <location>
        <begin position="243"/>
        <end position="261"/>
    </location>
</feature>
<feature type="domain" description="SH3" evidence="5">
    <location>
        <begin position="152"/>
        <end position="217"/>
    </location>
</feature>
<dbReference type="AlphaFoldDB" id="A0A178DEH0"/>
<dbReference type="GO" id="GO:0035091">
    <property type="term" value="F:phosphatidylinositol binding"/>
    <property type="evidence" value="ECO:0007669"/>
    <property type="project" value="InterPro"/>
</dbReference>
<dbReference type="FunFam" id="3.10.20.90:FF:000250">
    <property type="entry name" value="Protein kinase activator Bem1"/>
    <property type="match status" value="1"/>
</dbReference>
<dbReference type="Gene3D" id="3.10.20.90">
    <property type="entry name" value="Phosphatidylinositol 3-kinase Catalytic Subunit, Chain A, domain 1"/>
    <property type="match status" value="1"/>
</dbReference>
<evidence type="ECO:0000256" key="4">
    <source>
        <dbReference type="SAM" id="MobiDB-lite"/>
    </source>
</evidence>
<dbReference type="SUPFAM" id="SSF64268">
    <property type="entry name" value="PX domain"/>
    <property type="match status" value="1"/>
</dbReference>
<feature type="region of interest" description="Disordered" evidence="4">
    <location>
        <begin position="218"/>
        <end position="277"/>
    </location>
</feature>
<dbReference type="GeneID" id="34584769"/>
<dbReference type="Pfam" id="PF00787">
    <property type="entry name" value="PX"/>
    <property type="match status" value="1"/>
</dbReference>
<dbReference type="OrthoDB" id="548867at2759"/>
<dbReference type="PROSITE" id="PS50195">
    <property type="entry name" value="PX"/>
    <property type="match status" value="1"/>
</dbReference>
<evidence type="ECO:0000256" key="2">
    <source>
        <dbReference type="ARBA" id="ARBA00022737"/>
    </source>
</evidence>
<dbReference type="InterPro" id="IPR036871">
    <property type="entry name" value="PX_dom_sf"/>
</dbReference>
<keyword evidence="2" id="KW-0677">Repeat</keyword>
<dbReference type="GO" id="GO:0051130">
    <property type="term" value="P:positive regulation of cellular component organization"/>
    <property type="evidence" value="ECO:0007669"/>
    <property type="project" value="UniProtKB-ARBA"/>
</dbReference>
<dbReference type="PANTHER" id="PTHR15706:SF2">
    <property type="entry name" value="SH3 AND PX DOMAIN-CONTAINING PROTEIN 2A"/>
    <property type="match status" value="1"/>
</dbReference>
<accession>A0A178DEH0</accession>
<dbReference type="SUPFAM" id="SSF54277">
    <property type="entry name" value="CAD &amp; PB1 domains"/>
    <property type="match status" value="1"/>
</dbReference>
<evidence type="ECO:0000256" key="1">
    <source>
        <dbReference type="ARBA" id="ARBA00022443"/>
    </source>
</evidence>
<dbReference type="FunFam" id="3.30.1520.10:FF:000041">
    <property type="entry name" value="Protein kinase activator Bem1"/>
    <property type="match status" value="1"/>
</dbReference>
<feature type="compositionally biased region" description="Basic and acidic residues" evidence="4">
    <location>
        <begin position="231"/>
        <end position="240"/>
    </location>
</feature>
<sequence length="717" mass="78950">MPAPAPVPVLLPLPSTHAFAHVAGCVDYDLFSLPKPRVPPRLSEQSTTFPQPVKTPPKLKHILPHLCSEQFNTVLNQYEPLKASFHLATSHAVDLEPTTTPILLGISIQPRTTAGHTSNATMKAIRRSLKSDKDTRQPPSLTITPKTIQALPPKKVIKALYDYEPKNGNAQELSFHKGDFFHVLSREDDTEWYEACNPLIPSARGLVPVAFFEVVGKKQRQSENSLSSPGEKMDGHDSGFSEKGSTNSGHTRSESTATTRPSPGAHQRGPSMTGRSPGAMVYGVVQYDFHAERADELDAKAGEAIIVVAQSNPEWFVAKPIGRLGGPGLIPVSFVDIKDTATMQSVADPLDAVRKAGVPRVEEWKKFAAEYKNSSISLGKFDNPQAQMSSEMARMSIQNTSSQQSLPNTNYNGARMSQQSNIPLAPISASVPRYCFDNDMYWYIIECQMEDGRWWELSRYYADFYDFQIALLEMFPEEAGNKGKPRTLPFMPGPVAHVTDAISNGRRQNLDEYIKKIVAMPPHISKSMLVRNLFKPKPGQDFEIDPNALGEDYRLSAGSQQSMQPVSRTSSNQQAPGMAYGGMPPPSARASQQHRGPVTMSAGTGVAMGGPPFLHSQASNLTQNSTSSSMKASNANAVMKVKVFFQDDIIVLRVPQDIIFAALREKLMERLKVNEDIVIQYKDEPTNTLIDLENDDNLDVALQRNPKLTLYVNFAGA</sequence>
<dbReference type="FunFam" id="2.30.30.40:FF:000093">
    <property type="entry name" value="Protein kinase activator Bem1"/>
    <property type="match status" value="1"/>
</dbReference>
<dbReference type="SMART" id="SM00312">
    <property type="entry name" value="PX"/>
    <property type="match status" value="1"/>
</dbReference>
<dbReference type="InterPro" id="IPR053793">
    <property type="entry name" value="PB1-like"/>
</dbReference>
<evidence type="ECO:0000259" key="6">
    <source>
        <dbReference type="PROSITE" id="PS50195"/>
    </source>
</evidence>
<dbReference type="InterPro" id="IPR035549">
    <property type="entry name" value="Bem1/Scd2_SH3_2"/>
</dbReference>
<dbReference type="Gene3D" id="2.30.30.40">
    <property type="entry name" value="SH3 Domains"/>
    <property type="match status" value="2"/>
</dbReference>
<dbReference type="GO" id="GO:0030674">
    <property type="term" value="F:protein-macromolecule adaptor activity"/>
    <property type="evidence" value="ECO:0007669"/>
    <property type="project" value="TreeGrafter"/>
</dbReference>
<comment type="caution">
    <text evidence="8">The sequence shown here is derived from an EMBL/GenBank/DDBJ whole genome shotgun (WGS) entry which is preliminary data.</text>
</comment>
<evidence type="ECO:0008006" key="10">
    <source>
        <dbReference type="Google" id="ProtNLM"/>
    </source>
</evidence>
<reference evidence="8 9" key="1">
    <citation type="submission" date="2016-03" db="EMBL/GenBank/DDBJ databases">
        <title>The draft genome sequence of Fonsecaea nubica causative agent of cutaneous subcutaneous infection in human host.</title>
        <authorList>
            <person name="Costa F."/>
            <person name="Sybren D.H."/>
            <person name="Raittz R.T."/>
            <person name="Weiss V.A."/>
            <person name="Leao A.C."/>
            <person name="Gomes R."/>
            <person name="De Souza E.M."/>
            <person name="Pedrosa F.O."/>
            <person name="Steffens M.B."/>
            <person name="Bombassaro A."/>
            <person name="Tadra-Sfeir M.Z."/>
            <person name="Moreno L.F."/>
            <person name="Najafzadeh M.J."/>
            <person name="Felipe M.S."/>
            <person name="Teixeira M."/>
            <person name="Sun J."/>
            <person name="Xi L."/>
            <person name="Castro M.A."/>
            <person name="Vicente V.A."/>
        </authorList>
    </citation>
    <scope>NUCLEOTIDE SEQUENCE [LARGE SCALE GENOMIC DNA]</scope>
    <source>
        <strain evidence="8 9">CBS 269.64</strain>
    </source>
</reference>
<dbReference type="InterPro" id="IPR001452">
    <property type="entry name" value="SH3_domain"/>
</dbReference>
<gene>
    <name evidence="8" type="ORF">AYO20_01345</name>
</gene>
<dbReference type="GO" id="GO:0043332">
    <property type="term" value="C:mating projection tip"/>
    <property type="evidence" value="ECO:0007669"/>
    <property type="project" value="TreeGrafter"/>
</dbReference>
<dbReference type="PROSITE" id="PS50002">
    <property type="entry name" value="SH3"/>
    <property type="match status" value="2"/>
</dbReference>
<feature type="region of interest" description="Disordered" evidence="4">
    <location>
        <begin position="556"/>
        <end position="627"/>
    </location>
</feature>
<dbReference type="PANTHER" id="PTHR15706">
    <property type="entry name" value="SH3 MULTIPLE DOMAIN"/>
    <property type="match status" value="1"/>
</dbReference>
<dbReference type="InterPro" id="IPR001683">
    <property type="entry name" value="PX_dom"/>
</dbReference>
<feature type="compositionally biased region" description="Polar residues" evidence="4">
    <location>
        <begin position="616"/>
        <end position="627"/>
    </location>
</feature>
<dbReference type="CDD" id="cd11878">
    <property type="entry name" value="SH3_Bem1p_1"/>
    <property type="match status" value="1"/>
</dbReference>
<organism evidence="8 9">
    <name type="scientific">Fonsecaea nubica</name>
    <dbReference type="NCBI Taxonomy" id="856822"/>
    <lineage>
        <taxon>Eukaryota</taxon>
        <taxon>Fungi</taxon>
        <taxon>Dikarya</taxon>
        <taxon>Ascomycota</taxon>
        <taxon>Pezizomycotina</taxon>
        <taxon>Eurotiomycetes</taxon>
        <taxon>Chaetothyriomycetidae</taxon>
        <taxon>Chaetothyriales</taxon>
        <taxon>Herpotrichiellaceae</taxon>
        <taxon>Fonsecaea</taxon>
    </lineage>
</organism>
<dbReference type="SMART" id="SM00666">
    <property type="entry name" value="PB1"/>
    <property type="match status" value="1"/>
</dbReference>
<dbReference type="CDD" id="cd06890">
    <property type="entry name" value="PX_Bem1p"/>
    <property type="match status" value="1"/>
</dbReference>
<dbReference type="EMBL" id="LVCJ01000005">
    <property type="protein sequence ID" value="OAL39475.1"/>
    <property type="molecule type" value="Genomic_DNA"/>
</dbReference>
<dbReference type="InterPro" id="IPR035550">
    <property type="entry name" value="Bem1/Scd2_PX"/>
</dbReference>
<dbReference type="RefSeq" id="XP_022504487.1">
    <property type="nucleotide sequence ID" value="XM_022639651.1"/>
</dbReference>
<dbReference type="InterPro" id="IPR051228">
    <property type="entry name" value="NADPH_Oxidase/PX-Domain"/>
</dbReference>
<evidence type="ECO:0000256" key="3">
    <source>
        <dbReference type="PROSITE-ProRule" id="PRU00192"/>
    </source>
</evidence>